<keyword evidence="5" id="KW-0998">Cell outer membrane</keyword>
<evidence type="ECO:0000256" key="5">
    <source>
        <dbReference type="ARBA" id="ARBA00023237"/>
    </source>
</evidence>
<evidence type="ECO:0000256" key="4">
    <source>
        <dbReference type="ARBA" id="ARBA00023136"/>
    </source>
</evidence>
<comment type="subcellular location">
    <subcellularLocation>
        <location evidence="1">Cell outer membrane</location>
    </subcellularLocation>
</comment>
<dbReference type="RefSeq" id="WP_182411515.1">
    <property type="nucleotide sequence ID" value="NZ_CP055153.1"/>
</dbReference>
<protein>
    <submittedName>
        <fullName evidence="9">RagB/SusD family nutrient uptake outer membrane protein</fullName>
    </submittedName>
</protein>
<proteinExistence type="inferred from homology"/>
<dbReference type="AlphaFoldDB" id="A0A7L7L8A8"/>
<dbReference type="Pfam" id="PF14322">
    <property type="entry name" value="SusD-like_3"/>
    <property type="match status" value="1"/>
</dbReference>
<evidence type="ECO:0000259" key="8">
    <source>
        <dbReference type="Pfam" id="PF14322"/>
    </source>
</evidence>
<dbReference type="EMBL" id="CP055153">
    <property type="protein sequence ID" value="QMU29056.1"/>
    <property type="molecule type" value="Genomic_DNA"/>
</dbReference>
<dbReference type="Pfam" id="PF07980">
    <property type="entry name" value="SusD_RagB"/>
    <property type="match status" value="1"/>
</dbReference>
<keyword evidence="10" id="KW-1185">Reference proteome</keyword>
<dbReference type="CDD" id="cd08977">
    <property type="entry name" value="SusD"/>
    <property type="match status" value="1"/>
</dbReference>
<evidence type="ECO:0000313" key="10">
    <source>
        <dbReference type="Proteomes" id="UP000514509"/>
    </source>
</evidence>
<feature type="signal peptide" evidence="6">
    <location>
        <begin position="1"/>
        <end position="24"/>
    </location>
</feature>
<evidence type="ECO:0000256" key="6">
    <source>
        <dbReference type="SAM" id="SignalP"/>
    </source>
</evidence>
<keyword evidence="4" id="KW-0472">Membrane</keyword>
<dbReference type="KEGG" id="add:HUW48_13850"/>
<evidence type="ECO:0000256" key="3">
    <source>
        <dbReference type="ARBA" id="ARBA00022729"/>
    </source>
</evidence>
<reference evidence="9 10" key="2">
    <citation type="submission" date="2020-08" db="EMBL/GenBank/DDBJ databases">
        <title>Adhaeribacter dokdonensis sp. nov., isolated from the rhizosphere of Elymus tsukushiensis, a plant native to the Dokdo Islands, Republic of Korea.</title>
        <authorList>
            <person name="Ghim S.Y."/>
        </authorList>
    </citation>
    <scope>NUCLEOTIDE SEQUENCE [LARGE SCALE GENOMIC DNA]</scope>
    <source>
        <strain evidence="9 10">KUDC8001</strain>
    </source>
</reference>
<dbReference type="Gene3D" id="1.25.40.390">
    <property type="match status" value="1"/>
</dbReference>
<accession>A0A7L7L8A8</accession>
<feature type="domain" description="RagB/SusD" evidence="7">
    <location>
        <begin position="306"/>
        <end position="580"/>
    </location>
</feature>
<dbReference type="InterPro" id="IPR033985">
    <property type="entry name" value="SusD-like_N"/>
</dbReference>
<evidence type="ECO:0000259" key="7">
    <source>
        <dbReference type="Pfam" id="PF07980"/>
    </source>
</evidence>
<sequence>MLRYIRKFTKSAVFLLLISVTACKDDFVEVNNPGALSTSNYPGSINDLQQLLTGLYATQHSGGLYGHNLLGKAIGCWDHTVDLSWQGTATWIALAQNNTQPNDGFLFETWRDTWKGVQRANTLLTSIEAYRPKSLPAEQAALNEIKGQAQFLRAWYYYYLISIWGESFIINGQGGEKLGVPIITEAASGLDQTQVPRATVKEVWDFIISDLKSAETLLAGKTWTALNEKHKVSTWAVKGFLGKAYVYTQDWNNAKTYLKDVIDNSGKSLEPFDVYKDMFNGKNEFNSESLFEVNLNSDMTTWGAGDVSAGSSIGMVLAPTYVGDNGSAAASAWSNVFPHAKNIARFGFNEGHYFKPGTTQANATNVDPEYVARSLKVRQDKTVDPRLWVSCQQPYVDSMIVAGKKRAISHYLDITEINMEAWSFRKFVNLTGAESEINMNNPSNFYWLRLADVYLLYAETLLNSGDNATALEYINKVKRRAYSYPVDGASPVDYQTLADKTEATDPVLGNDPLKYERWAEFFGEGNWWFDVRRWQIGDKEASYYQRVRGGAIEWAPTDYAQPIPVQELNANTKITQNPGY</sequence>
<dbReference type="Proteomes" id="UP000514509">
    <property type="component" value="Chromosome"/>
</dbReference>
<dbReference type="InterPro" id="IPR012944">
    <property type="entry name" value="SusD_RagB_dom"/>
</dbReference>
<dbReference type="InterPro" id="IPR011990">
    <property type="entry name" value="TPR-like_helical_dom_sf"/>
</dbReference>
<dbReference type="SUPFAM" id="SSF48452">
    <property type="entry name" value="TPR-like"/>
    <property type="match status" value="1"/>
</dbReference>
<gene>
    <name evidence="9" type="ORF">HUW48_13850</name>
</gene>
<feature type="domain" description="SusD-like N-terminal" evidence="8">
    <location>
        <begin position="26"/>
        <end position="245"/>
    </location>
</feature>
<dbReference type="PROSITE" id="PS51257">
    <property type="entry name" value="PROKAR_LIPOPROTEIN"/>
    <property type="match status" value="1"/>
</dbReference>
<reference evidence="9 10" key="1">
    <citation type="submission" date="2020-06" db="EMBL/GenBank/DDBJ databases">
        <authorList>
            <person name="Hwang Y.J."/>
        </authorList>
    </citation>
    <scope>NUCLEOTIDE SEQUENCE [LARGE SCALE GENOMIC DNA]</scope>
    <source>
        <strain evidence="9 10">KUDC8001</strain>
    </source>
</reference>
<dbReference type="GO" id="GO:0009279">
    <property type="term" value="C:cell outer membrane"/>
    <property type="evidence" value="ECO:0007669"/>
    <property type="project" value="UniProtKB-SubCell"/>
</dbReference>
<organism evidence="9 10">
    <name type="scientific">Adhaeribacter radiodurans</name>
    <dbReference type="NCBI Taxonomy" id="2745197"/>
    <lineage>
        <taxon>Bacteria</taxon>
        <taxon>Pseudomonadati</taxon>
        <taxon>Bacteroidota</taxon>
        <taxon>Cytophagia</taxon>
        <taxon>Cytophagales</taxon>
        <taxon>Hymenobacteraceae</taxon>
        <taxon>Adhaeribacter</taxon>
    </lineage>
</organism>
<keyword evidence="3 6" id="KW-0732">Signal</keyword>
<name>A0A7L7L8A8_9BACT</name>
<evidence type="ECO:0000256" key="1">
    <source>
        <dbReference type="ARBA" id="ARBA00004442"/>
    </source>
</evidence>
<evidence type="ECO:0000256" key="2">
    <source>
        <dbReference type="ARBA" id="ARBA00006275"/>
    </source>
</evidence>
<evidence type="ECO:0000313" key="9">
    <source>
        <dbReference type="EMBL" id="QMU29056.1"/>
    </source>
</evidence>
<feature type="chain" id="PRO_5029722529" evidence="6">
    <location>
        <begin position="25"/>
        <end position="580"/>
    </location>
</feature>
<comment type="similarity">
    <text evidence="2">Belongs to the SusD family.</text>
</comment>